<evidence type="ECO:0000313" key="3">
    <source>
        <dbReference type="EMBL" id="MFG6465511.1"/>
    </source>
</evidence>
<gene>
    <name evidence="3" type="ORF">ACG01O_02700</name>
</gene>
<reference evidence="3 4" key="1">
    <citation type="submission" date="2024-08" db="EMBL/GenBank/DDBJ databases">
        <authorList>
            <person name="Lu H."/>
        </authorList>
    </citation>
    <scope>NUCLEOTIDE SEQUENCE [LARGE SCALE GENOMIC DNA]</scope>
    <source>
        <strain evidence="3 4">BYS87W</strain>
    </source>
</reference>
<comment type="caution">
    <text evidence="3">The sequence shown here is derived from an EMBL/GenBank/DDBJ whole genome shotgun (WGS) entry which is preliminary data.</text>
</comment>
<sequence>MSTAVASSTTGRRGGAPFPMRQSTGTARFHLSSDAVDLSLDTVARWTNQQCVEQMAKWRWGSHKVMGCPHCGTHSQHYYRPLQYRWKCKGCDSTFSVTSGTVLADRKLLLRKLIMGALAWVNGSAGLPALQNRRNLDSHYGTAFTFQHKLREGLARGHNVGMLCGVQEADGMDVLGRRHKEKRNLPQVKPQPKAAIPAHLLKPKDGEVMGPPAPIKASKRARQPEDRRLLLVVRQRSNVKGKGAVMTRVASALSESSATTSKFLTRYASAESTLVTDEDPSYDGVGKYFAAHDSVKHSETYSDERGVNQNQAESFNARMRRSVEGIYLNPREKYLLEYGAETAWREDTRKMSNGQKLASLFGTVLGVGHSRYWRGYTHGKHRKFEPLVEGEREAKTSGPKKGKHPQDPARGSMPR</sequence>
<evidence type="ECO:0000313" key="4">
    <source>
        <dbReference type="Proteomes" id="UP001606303"/>
    </source>
</evidence>
<dbReference type="InterPro" id="IPR024442">
    <property type="entry name" value="Transposase_Zn_ribbon"/>
</dbReference>
<organism evidence="3 4">
    <name type="scientific">Pelomonas baiyunensis</name>
    <dbReference type="NCBI Taxonomy" id="3299026"/>
    <lineage>
        <taxon>Bacteria</taxon>
        <taxon>Pseudomonadati</taxon>
        <taxon>Pseudomonadota</taxon>
        <taxon>Betaproteobacteria</taxon>
        <taxon>Burkholderiales</taxon>
        <taxon>Sphaerotilaceae</taxon>
        <taxon>Roseateles</taxon>
    </lineage>
</organism>
<name>A0ABW7GU66_9BURK</name>
<protein>
    <submittedName>
        <fullName evidence="3">IS1595 family transposase</fullName>
    </submittedName>
</protein>
<feature type="region of interest" description="Disordered" evidence="1">
    <location>
        <begin position="182"/>
        <end position="224"/>
    </location>
</feature>
<dbReference type="RefSeq" id="WP_394381119.1">
    <property type="nucleotide sequence ID" value="NZ_JBIGIB010000001.1"/>
</dbReference>
<dbReference type="SMART" id="SM01126">
    <property type="entry name" value="DDE_Tnp_IS1595"/>
    <property type="match status" value="1"/>
</dbReference>
<dbReference type="Pfam" id="PF12760">
    <property type="entry name" value="Zn_ribbon_IS1595"/>
    <property type="match status" value="1"/>
</dbReference>
<dbReference type="InterPro" id="IPR024445">
    <property type="entry name" value="Tnp_ISXO2-like"/>
</dbReference>
<feature type="compositionally biased region" description="Basic and acidic residues" evidence="1">
    <location>
        <begin position="384"/>
        <end position="395"/>
    </location>
</feature>
<dbReference type="EMBL" id="JBIGIB010000001">
    <property type="protein sequence ID" value="MFG6465511.1"/>
    <property type="molecule type" value="Genomic_DNA"/>
</dbReference>
<accession>A0ABW7GU66</accession>
<feature type="domain" description="ISXO2-like transposase" evidence="2">
    <location>
        <begin position="162"/>
        <end position="347"/>
    </location>
</feature>
<feature type="region of interest" description="Disordered" evidence="1">
    <location>
        <begin position="383"/>
        <end position="415"/>
    </location>
</feature>
<dbReference type="NCBIfam" id="NF033547">
    <property type="entry name" value="transpos_IS1595"/>
    <property type="match status" value="1"/>
</dbReference>
<keyword evidence="4" id="KW-1185">Reference proteome</keyword>
<dbReference type="Pfam" id="PF12762">
    <property type="entry name" value="DDE_Tnp_IS1595"/>
    <property type="match status" value="1"/>
</dbReference>
<dbReference type="Proteomes" id="UP001606303">
    <property type="component" value="Unassembled WGS sequence"/>
</dbReference>
<evidence type="ECO:0000259" key="2">
    <source>
        <dbReference type="SMART" id="SM01126"/>
    </source>
</evidence>
<evidence type="ECO:0000256" key="1">
    <source>
        <dbReference type="SAM" id="MobiDB-lite"/>
    </source>
</evidence>
<proteinExistence type="predicted"/>